<name>X1PRZ7_9ZZZZ</name>
<evidence type="ECO:0000313" key="2">
    <source>
        <dbReference type="EMBL" id="GAI59007.1"/>
    </source>
</evidence>
<organism evidence="2">
    <name type="scientific">marine sediment metagenome</name>
    <dbReference type="NCBI Taxonomy" id="412755"/>
    <lineage>
        <taxon>unclassified sequences</taxon>
        <taxon>metagenomes</taxon>
        <taxon>ecological metagenomes</taxon>
    </lineage>
</organism>
<comment type="caution">
    <text evidence="2">The sequence shown here is derived from an EMBL/GenBank/DDBJ whole genome shotgun (WGS) entry which is preliminary data.</text>
</comment>
<proteinExistence type="predicted"/>
<accession>X1PRZ7</accession>
<protein>
    <submittedName>
        <fullName evidence="2">Uncharacterized protein</fullName>
    </submittedName>
</protein>
<feature type="region of interest" description="Disordered" evidence="1">
    <location>
        <begin position="1"/>
        <end position="32"/>
    </location>
</feature>
<feature type="non-terminal residue" evidence="2">
    <location>
        <position position="32"/>
    </location>
</feature>
<dbReference type="AlphaFoldDB" id="X1PRZ7"/>
<sequence length="32" mass="3957">MRARVSADEPKRIEKKRNKHAQQRKKEKKDYC</sequence>
<dbReference type="EMBL" id="BARW01003890">
    <property type="protein sequence ID" value="GAI59007.1"/>
    <property type="molecule type" value="Genomic_DNA"/>
</dbReference>
<feature type="compositionally biased region" description="Basic and acidic residues" evidence="1">
    <location>
        <begin position="1"/>
        <end position="12"/>
    </location>
</feature>
<gene>
    <name evidence="2" type="ORF">S12H4_09544</name>
</gene>
<feature type="compositionally biased region" description="Basic residues" evidence="1">
    <location>
        <begin position="13"/>
        <end position="32"/>
    </location>
</feature>
<reference evidence="2" key="1">
    <citation type="journal article" date="2014" name="Front. Microbiol.">
        <title>High frequency of phylogenetically diverse reductive dehalogenase-homologous genes in deep subseafloor sedimentary metagenomes.</title>
        <authorList>
            <person name="Kawai M."/>
            <person name="Futagami T."/>
            <person name="Toyoda A."/>
            <person name="Takaki Y."/>
            <person name="Nishi S."/>
            <person name="Hori S."/>
            <person name="Arai W."/>
            <person name="Tsubouchi T."/>
            <person name="Morono Y."/>
            <person name="Uchiyama I."/>
            <person name="Ito T."/>
            <person name="Fujiyama A."/>
            <person name="Inagaki F."/>
            <person name="Takami H."/>
        </authorList>
    </citation>
    <scope>NUCLEOTIDE SEQUENCE</scope>
    <source>
        <strain evidence="2">Expedition CK06-06</strain>
    </source>
</reference>
<evidence type="ECO:0000256" key="1">
    <source>
        <dbReference type="SAM" id="MobiDB-lite"/>
    </source>
</evidence>